<protein>
    <submittedName>
        <fullName evidence="2">Uncharacterized protein</fullName>
    </submittedName>
</protein>
<evidence type="ECO:0000313" key="3">
    <source>
        <dbReference type="Proteomes" id="UP000000758"/>
    </source>
</evidence>
<gene>
    <name evidence="2" type="ordered locus">CENSYa_0672</name>
</gene>
<dbReference type="EMBL" id="DP000238">
    <property type="protein sequence ID" value="ABK77305.1"/>
    <property type="molecule type" value="Genomic_DNA"/>
</dbReference>
<name>A0RVD8_CENSY</name>
<feature type="compositionally biased region" description="Low complexity" evidence="1">
    <location>
        <begin position="20"/>
        <end position="30"/>
    </location>
</feature>
<organism evidence="2 3">
    <name type="scientific">Cenarchaeum symbiosum (strain A)</name>
    <dbReference type="NCBI Taxonomy" id="414004"/>
    <lineage>
        <taxon>Archaea</taxon>
        <taxon>Nitrososphaerota</taxon>
        <taxon>Candidatus Cenarchaeales</taxon>
        <taxon>Candidatus Cenarchaeaceae</taxon>
        <taxon>Candidatus Cenarchaeum</taxon>
    </lineage>
</organism>
<dbReference type="AlphaFoldDB" id="A0RVD8"/>
<accession>A0RVD8</accession>
<reference evidence="2 3" key="1">
    <citation type="journal article" date="2006" name="Proc. Natl. Acad. Sci. U.S.A.">
        <title>Genomic analysis of the uncultivated marine crenarchaeote Cenarchaeum symbiosum.</title>
        <authorList>
            <person name="Hallam S.J."/>
            <person name="Konstantinidis K.T."/>
            <person name="Putnam N."/>
            <person name="Schleper C."/>
            <person name="Watanabe Y."/>
            <person name="Sugahara J."/>
            <person name="Preston C."/>
            <person name="de la Torre J."/>
            <person name="Richardson P.M."/>
            <person name="DeLong E.F."/>
        </authorList>
    </citation>
    <scope>NUCLEOTIDE SEQUENCE [LARGE SCALE GENOMIC DNA]</scope>
    <source>
        <strain evidence="3">A</strain>
    </source>
</reference>
<feature type="region of interest" description="Disordered" evidence="1">
    <location>
        <begin position="1"/>
        <end position="34"/>
    </location>
</feature>
<feature type="compositionally biased region" description="Basic and acidic residues" evidence="1">
    <location>
        <begin position="136"/>
        <end position="150"/>
    </location>
</feature>
<feature type="region of interest" description="Disordered" evidence="1">
    <location>
        <begin position="103"/>
        <end position="150"/>
    </location>
</feature>
<dbReference type="KEGG" id="csy:CENSYa_0672"/>
<feature type="compositionally biased region" description="Polar residues" evidence="1">
    <location>
        <begin position="1"/>
        <end position="11"/>
    </location>
</feature>
<proteinExistence type="predicted"/>
<dbReference type="HOGENOM" id="CLU_1060071_0_0_2"/>
<evidence type="ECO:0000313" key="2">
    <source>
        <dbReference type="EMBL" id="ABK77305.1"/>
    </source>
</evidence>
<sequence length="262" mass="28366">MGRLNNHTAVSESAGRTFGRPAGLAPRASRAPPPDAAVLVARQLVRHKVRGRYYQQEDGDHLEHGQKVCFCRQGHAAPELQQNKQGRGSRQHVYQKAFCSRGRVPAHASPHPAEPCQPDYEAGRGQPGACDGEQDQGVHGRPAADHRPCRSVDDQCQQRGMYRRVEQQDICPANVEVRCNQRRGQAPCGKHQVQQPYPVVHHTTDLMAPEFLQHAAAGAPVMPLIAVGGTAAILKPGGARRLCLRKMRRTTGAMSGAAGAGS</sequence>
<dbReference type="EnsemblBacteria" id="ABK77305">
    <property type="protein sequence ID" value="ABK77305"/>
    <property type="gene ID" value="CENSYa_0672"/>
</dbReference>
<evidence type="ECO:0000256" key="1">
    <source>
        <dbReference type="SAM" id="MobiDB-lite"/>
    </source>
</evidence>
<dbReference type="Proteomes" id="UP000000758">
    <property type="component" value="Chromosome"/>
</dbReference>
<keyword evidence="3" id="KW-1185">Reference proteome</keyword>